<accession>A0A814RKN3</accession>
<protein>
    <submittedName>
        <fullName evidence="2">Uncharacterized protein</fullName>
    </submittedName>
</protein>
<proteinExistence type="predicted"/>
<feature type="compositionally biased region" description="Low complexity" evidence="1">
    <location>
        <begin position="16"/>
        <end position="28"/>
    </location>
</feature>
<evidence type="ECO:0000313" key="2">
    <source>
        <dbReference type="EMBL" id="CAF1134698.1"/>
    </source>
</evidence>
<dbReference type="Proteomes" id="UP000663879">
    <property type="component" value="Unassembled WGS sequence"/>
</dbReference>
<name>A0A814RKN3_9BILA</name>
<reference evidence="2" key="1">
    <citation type="submission" date="2021-02" db="EMBL/GenBank/DDBJ databases">
        <authorList>
            <person name="Nowell W R."/>
        </authorList>
    </citation>
    <scope>NUCLEOTIDE SEQUENCE</scope>
    <source>
        <strain evidence="2">Ploen Becks lab</strain>
    </source>
</reference>
<evidence type="ECO:0000313" key="3">
    <source>
        <dbReference type="Proteomes" id="UP000663879"/>
    </source>
</evidence>
<organism evidence="2 3">
    <name type="scientific">Brachionus calyciflorus</name>
    <dbReference type="NCBI Taxonomy" id="104777"/>
    <lineage>
        <taxon>Eukaryota</taxon>
        <taxon>Metazoa</taxon>
        <taxon>Spiralia</taxon>
        <taxon>Gnathifera</taxon>
        <taxon>Rotifera</taxon>
        <taxon>Eurotatoria</taxon>
        <taxon>Monogononta</taxon>
        <taxon>Pseudotrocha</taxon>
        <taxon>Ploima</taxon>
        <taxon>Brachionidae</taxon>
        <taxon>Brachionus</taxon>
    </lineage>
</organism>
<dbReference type="AlphaFoldDB" id="A0A814RKN3"/>
<feature type="compositionally biased region" description="Polar residues" evidence="1">
    <location>
        <begin position="35"/>
        <end position="64"/>
    </location>
</feature>
<dbReference type="EMBL" id="CAJNOC010009934">
    <property type="protein sequence ID" value="CAF1134698.1"/>
    <property type="molecule type" value="Genomic_DNA"/>
</dbReference>
<evidence type="ECO:0000256" key="1">
    <source>
        <dbReference type="SAM" id="MobiDB-lite"/>
    </source>
</evidence>
<sequence length="71" mass="8162">MKHIHNGELQTDLIFEQDNSQNNTNNIQNDEEVAISNNPPQTTSNRSSDNNEINLQENSENQDLVNKIRQI</sequence>
<gene>
    <name evidence="2" type="ORF">OXX778_LOCUS22633</name>
</gene>
<feature type="region of interest" description="Disordered" evidence="1">
    <location>
        <begin position="1"/>
        <end position="71"/>
    </location>
</feature>
<keyword evidence="3" id="KW-1185">Reference proteome</keyword>
<comment type="caution">
    <text evidence="2">The sequence shown here is derived from an EMBL/GenBank/DDBJ whole genome shotgun (WGS) entry which is preliminary data.</text>
</comment>